<keyword evidence="8" id="KW-1185">Reference proteome</keyword>
<feature type="region of interest" description="Disordered" evidence="6">
    <location>
        <begin position="1276"/>
        <end position="1464"/>
    </location>
</feature>
<proteinExistence type="inferred from homology"/>
<dbReference type="Proteomes" id="UP000789739">
    <property type="component" value="Unassembled WGS sequence"/>
</dbReference>
<dbReference type="GO" id="GO:0031573">
    <property type="term" value="P:mitotic intra-S DNA damage checkpoint signaling"/>
    <property type="evidence" value="ECO:0007669"/>
    <property type="project" value="TreeGrafter"/>
</dbReference>
<keyword evidence="4" id="KW-0539">Nucleus</keyword>
<name>A0A9N9F0X8_9GLOM</name>
<evidence type="ECO:0000256" key="1">
    <source>
        <dbReference type="ARBA" id="ARBA00004123"/>
    </source>
</evidence>
<evidence type="ECO:0000256" key="6">
    <source>
        <dbReference type="SAM" id="MobiDB-lite"/>
    </source>
</evidence>
<reference evidence="7" key="1">
    <citation type="submission" date="2021-06" db="EMBL/GenBank/DDBJ databases">
        <authorList>
            <person name="Kallberg Y."/>
            <person name="Tangrot J."/>
            <person name="Rosling A."/>
        </authorList>
    </citation>
    <scope>NUCLEOTIDE SEQUENCE</scope>
    <source>
        <strain evidence="7">BR232B</strain>
    </source>
</reference>
<feature type="region of interest" description="Disordered" evidence="6">
    <location>
        <begin position="759"/>
        <end position="789"/>
    </location>
</feature>
<dbReference type="InterPro" id="IPR029448">
    <property type="entry name" value="FANCD2"/>
</dbReference>
<dbReference type="OrthoDB" id="27031at2759"/>
<dbReference type="EMBL" id="CAJVPI010000218">
    <property type="protein sequence ID" value="CAG8502546.1"/>
    <property type="molecule type" value="Genomic_DNA"/>
</dbReference>
<keyword evidence="3" id="KW-0832">Ubl conjugation</keyword>
<dbReference type="PANTHER" id="PTHR32086:SF0">
    <property type="entry name" value="FANCONI ANEMIA GROUP D2 PROTEIN"/>
    <property type="match status" value="1"/>
</dbReference>
<dbReference type="GO" id="GO:0070182">
    <property type="term" value="F:DNA polymerase binding"/>
    <property type="evidence" value="ECO:0007669"/>
    <property type="project" value="TreeGrafter"/>
</dbReference>
<evidence type="ECO:0000256" key="3">
    <source>
        <dbReference type="ARBA" id="ARBA00022843"/>
    </source>
</evidence>
<comment type="subcellular location">
    <subcellularLocation>
        <location evidence="1">Nucleus</location>
    </subcellularLocation>
</comment>
<organism evidence="7 8">
    <name type="scientific">Paraglomus brasilianum</name>
    <dbReference type="NCBI Taxonomy" id="144538"/>
    <lineage>
        <taxon>Eukaryota</taxon>
        <taxon>Fungi</taxon>
        <taxon>Fungi incertae sedis</taxon>
        <taxon>Mucoromycota</taxon>
        <taxon>Glomeromycotina</taxon>
        <taxon>Glomeromycetes</taxon>
        <taxon>Paraglomerales</taxon>
        <taxon>Paraglomeraceae</taxon>
        <taxon>Paraglomus</taxon>
    </lineage>
</organism>
<dbReference type="Pfam" id="PF14631">
    <property type="entry name" value="FancD2"/>
    <property type="match status" value="2"/>
</dbReference>
<dbReference type="GO" id="GO:0036297">
    <property type="term" value="P:interstrand cross-link repair"/>
    <property type="evidence" value="ECO:0007669"/>
    <property type="project" value="TreeGrafter"/>
</dbReference>
<feature type="compositionally biased region" description="Polar residues" evidence="6">
    <location>
        <begin position="1337"/>
        <end position="1348"/>
    </location>
</feature>
<keyword evidence="2" id="KW-1017">Isopeptide bond</keyword>
<feature type="compositionally biased region" description="Acidic residues" evidence="6">
    <location>
        <begin position="1385"/>
        <end position="1417"/>
    </location>
</feature>
<dbReference type="PANTHER" id="PTHR32086">
    <property type="entry name" value="FANCONI ANEMIA GROUP D2 PROTEIN"/>
    <property type="match status" value="1"/>
</dbReference>
<evidence type="ECO:0000313" key="8">
    <source>
        <dbReference type="Proteomes" id="UP000789739"/>
    </source>
</evidence>
<gene>
    <name evidence="7" type="ORF">PBRASI_LOCUS2685</name>
</gene>
<dbReference type="GO" id="GO:0000793">
    <property type="term" value="C:condensed chromosome"/>
    <property type="evidence" value="ECO:0007669"/>
    <property type="project" value="TreeGrafter"/>
</dbReference>
<dbReference type="GO" id="GO:0007129">
    <property type="term" value="P:homologous chromosome pairing at meiosis"/>
    <property type="evidence" value="ECO:0007669"/>
    <property type="project" value="TreeGrafter"/>
</dbReference>
<feature type="compositionally biased region" description="Acidic residues" evidence="6">
    <location>
        <begin position="1425"/>
        <end position="1439"/>
    </location>
</feature>
<comment type="similarity">
    <text evidence="5">Belongs to the Fanconi anemia protein FANCD2 family.</text>
</comment>
<protein>
    <submittedName>
        <fullName evidence="7">511_t:CDS:1</fullName>
    </submittedName>
</protein>
<feature type="compositionally biased region" description="Acidic residues" evidence="6">
    <location>
        <begin position="1287"/>
        <end position="1306"/>
    </location>
</feature>
<evidence type="ECO:0000256" key="5">
    <source>
        <dbReference type="ARBA" id="ARBA00093456"/>
    </source>
</evidence>
<accession>A0A9N9F0X8</accession>
<evidence type="ECO:0000313" key="7">
    <source>
        <dbReference type="EMBL" id="CAG8502546.1"/>
    </source>
</evidence>
<dbReference type="GO" id="GO:1990918">
    <property type="term" value="P:double-strand break repair involved in meiotic recombination"/>
    <property type="evidence" value="ECO:0007669"/>
    <property type="project" value="TreeGrafter"/>
</dbReference>
<evidence type="ECO:0000256" key="4">
    <source>
        <dbReference type="ARBA" id="ARBA00023242"/>
    </source>
</evidence>
<feature type="compositionally biased region" description="Basic and acidic residues" evidence="6">
    <location>
        <begin position="778"/>
        <end position="789"/>
    </location>
</feature>
<dbReference type="GO" id="GO:0005634">
    <property type="term" value="C:nucleus"/>
    <property type="evidence" value="ECO:0007669"/>
    <property type="project" value="UniProtKB-SubCell"/>
</dbReference>
<feature type="compositionally biased region" description="Low complexity" evidence="6">
    <location>
        <begin position="1366"/>
        <end position="1384"/>
    </location>
</feature>
<sequence length="1464" mass="165001">MSLVKDQDTSSQENVFLKLTQDAGFRICPDGSMKLVVEPAVYRRELAQRLRAHSEYPSPLVERFCDAFQNYVEDPTVLRACLLPLPIDTSGRTRHSPTESLVRLLLTIDILQPLLLDMLLERLPEFLADSVESPLPRLILHQMKWLDHIVESQRLASKITEIITVTPLGIQKEIITSLPEIISDAKQVDIGKELKDLMEENCQLTVPILDALANFTLTDDLLRDVRETIIDRLESADIEDLPVVIKFILQTATGNDAERIIENIRQKLDFRSIMQLRRVDIDDKSRSVVPKKERIPEALILESLRIGIQFHKFIKDAWIKTITDVDKAADHKVIDIVVLIIIHSIPSMRRKIQTIFRKKTANGLFSKLLLQETILCHADGLKEYFNSILSLSESLLRSSQQQSVIAPIACALYLSSFKAFDAYHRQEVVGSLVTHIGSGSQTEVNSAMSVLLHIDANQGLGSGGLLAEISIVVQKQLTNPAERYKQIGVVGALALVQTLGSKDAPRNLNGASSSCSDSNIQEITQVPLLKSAVENLEKLRIHCSRSMKCLSLAYDELAYLIASGCLDERLVMWIKEKFAPFADIYLCDADDAGNLQTSAAHLDGLPIEIWMHLDEPDSVFVNLYPFLCAPLACEKANNNGQLESIDALLGCGLLMYERKAEIWDTKETETKTANIIACDALFFAINWYREIINAFCGQLIDDYCEKIILRLRHITELEGLLDKLMDSVPSFQPLGYGQLQKTNDAEHRILVLNETESQRTLGRTRRTKMRGANTKSMRSNDKVNESQDKSTNDILAGKPVTLADIKPYMREFGLDVYSLLQYCELNLHTEAAEGDVEQKCKTTNLQDKNVKLRAQEMIYLLDDLIRKLEFKLTSSESPAGIKKSKRLNIEAKDMGFSSIARVNAIDVVNAVIGILPHILRHIESVHNFLDPQSDNVIDEEESTTINRCSELLLDVLRRIIMWLELRSSDNEDCLLNLLKCIAFSSHSSIPTETLQLNNLAQNAFDQMQKYAYRIPTLKAAILLHKILSSIADIGKGCNELRNKCGEIARHLLSRSWTDDKELKAEFIIYLIQMDVKHSADVVTRIENYATTVIPAFIESNADILVANPLLNRDTFAHFYKAILLEVDEVLDAYNPINFESEGETVRFFFRMTSCWKSLISVIKINQKRAVLSVVLKYGGRYVDLFVKKVLPFMDKNFKLHRDDVLKIFKDFQNGTRVIQALCSHVKVVKDTTLASLVPKVKRSLETVIFQVKGMLLHNDCPSDAFFMGNLKHRDLEGREVSANMPREEDDKENEDTDTHDDCDTGSDADVSDKDEQCVNNGVTNDDNEGREPDAESNVLQETRPNNKAVSIKELPQKVSKKKSRGQISYSKKSAKAQSPSAYQYSDEEETESIVYDDVDLSDDEERDASDDSGDFSDDGGVAMFIDDEADVDGDEEDNNSLEASPKRKVSRKSSLSKQSKRLRK</sequence>
<comment type="caution">
    <text evidence="7">The sequence shown here is derived from an EMBL/GenBank/DDBJ whole genome shotgun (WGS) entry which is preliminary data.</text>
</comment>
<evidence type="ECO:0000256" key="2">
    <source>
        <dbReference type="ARBA" id="ARBA00022499"/>
    </source>
</evidence>